<dbReference type="GO" id="GO:0043565">
    <property type="term" value="F:sequence-specific DNA binding"/>
    <property type="evidence" value="ECO:0007669"/>
    <property type="project" value="TreeGrafter"/>
</dbReference>
<dbReference type="PIRSF" id="PIRSF000398">
    <property type="entry name" value="M_m6A_EcoRV"/>
    <property type="match status" value="1"/>
</dbReference>
<dbReference type="PRINTS" id="PR00505">
    <property type="entry name" value="D12N6MTFRASE"/>
</dbReference>
<dbReference type="InterPro" id="IPR029063">
    <property type="entry name" value="SAM-dependent_MTases_sf"/>
</dbReference>
<dbReference type="InterPro" id="IPR002052">
    <property type="entry name" value="DNA_methylase_N6_adenine_CS"/>
</dbReference>
<dbReference type="PANTHER" id="PTHR30481">
    <property type="entry name" value="DNA ADENINE METHYLASE"/>
    <property type="match status" value="1"/>
</dbReference>
<comment type="catalytic activity">
    <reaction evidence="6">
        <text>a 2'-deoxyadenosine in DNA + S-adenosyl-L-methionine = an N(6)-methyl-2'-deoxyadenosine in DNA + S-adenosyl-L-homocysteine + H(+)</text>
        <dbReference type="Rhea" id="RHEA:15197"/>
        <dbReference type="Rhea" id="RHEA-COMP:12418"/>
        <dbReference type="Rhea" id="RHEA-COMP:12419"/>
        <dbReference type="ChEBI" id="CHEBI:15378"/>
        <dbReference type="ChEBI" id="CHEBI:57856"/>
        <dbReference type="ChEBI" id="CHEBI:59789"/>
        <dbReference type="ChEBI" id="CHEBI:90615"/>
        <dbReference type="ChEBI" id="CHEBI:90616"/>
        <dbReference type="EC" id="2.1.1.72"/>
    </reaction>
</comment>
<evidence type="ECO:0000313" key="8">
    <source>
        <dbReference type="Proteomes" id="UP000570823"/>
    </source>
</evidence>
<keyword evidence="8" id="KW-1185">Reference proteome</keyword>
<dbReference type="InterPro" id="IPR023095">
    <property type="entry name" value="Ade_MeTrfase_dom_2"/>
</dbReference>
<evidence type="ECO:0000256" key="6">
    <source>
        <dbReference type="ARBA" id="ARBA00047942"/>
    </source>
</evidence>
<dbReference type="OrthoDB" id="372040at2157"/>
<dbReference type="Gene3D" id="3.40.50.150">
    <property type="entry name" value="Vaccinia Virus protein VP39"/>
    <property type="match status" value="1"/>
</dbReference>
<protein>
    <recommendedName>
        <fullName evidence="2">site-specific DNA-methyltransferase (adenine-specific)</fullName>
        <ecNumber evidence="2">2.1.1.72</ecNumber>
    </recommendedName>
</protein>
<reference evidence="7 8" key="1">
    <citation type="submission" date="2020-06" db="EMBL/GenBank/DDBJ databases">
        <title>Methanofollis fontis sp. nov., a methanogen isolated from marine sediments near a cold seep at Four-Way Closure Ridge offshore southwestern Taiwan.</title>
        <authorList>
            <person name="Chen S.-C."/>
            <person name="Teng N.-H."/>
            <person name="Lin Y.-S."/>
            <person name="Lai M.-C."/>
            <person name="Chen H.-H."/>
            <person name="Wang C.-C."/>
        </authorList>
    </citation>
    <scope>NUCLEOTIDE SEQUENCE [LARGE SCALE GENOMIC DNA]</scope>
    <source>
        <strain evidence="7 8">DSM 2702</strain>
    </source>
</reference>
<evidence type="ECO:0000256" key="2">
    <source>
        <dbReference type="ARBA" id="ARBA00011900"/>
    </source>
</evidence>
<dbReference type="PANTHER" id="PTHR30481:SF3">
    <property type="entry name" value="DNA ADENINE METHYLASE"/>
    <property type="match status" value="1"/>
</dbReference>
<dbReference type="Gene3D" id="1.10.1020.10">
    <property type="entry name" value="Adenine-specific Methyltransferase, Domain 2"/>
    <property type="match status" value="1"/>
</dbReference>
<keyword evidence="3 7" id="KW-0489">Methyltransferase</keyword>
<proteinExistence type="inferred from homology"/>
<name>A0A7K4HP43_9EURY</name>
<dbReference type="InterPro" id="IPR012327">
    <property type="entry name" value="MeTrfase_D12"/>
</dbReference>
<dbReference type="GO" id="GO:0009007">
    <property type="term" value="F:site-specific DNA-methyltransferase (adenine-specific) activity"/>
    <property type="evidence" value="ECO:0007669"/>
    <property type="project" value="UniProtKB-EC"/>
</dbReference>
<dbReference type="Proteomes" id="UP000570823">
    <property type="component" value="Unassembled WGS sequence"/>
</dbReference>
<accession>A0A7K4HP43</accession>
<evidence type="ECO:0000256" key="4">
    <source>
        <dbReference type="ARBA" id="ARBA00022679"/>
    </source>
</evidence>
<dbReference type="PROSITE" id="PS00092">
    <property type="entry name" value="N6_MTASE"/>
    <property type="match status" value="1"/>
</dbReference>
<evidence type="ECO:0000256" key="3">
    <source>
        <dbReference type="ARBA" id="ARBA00022603"/>
    </source>
</evidence>
<evidence type="ECO:0000256" key="5">
    <source>
        <dbReference type="ARBA" id="ARBA00022691"/>
    </source>
</evidence>
<dbReference type="NCBIfam" id="TIGR00571">
    <property type="entry name" value="dam"/>
    <property type="match status" value="1"/>
</dbReference>
<dbReference type="GO" id="GO:0009307">
    <property type="term" value="P:DNA restriction-modification system"/>
    <property type="evidence" value="ECO:0007669"/>
    <property type="project" value="InterPro"/>
</dbReference>
<dbReference type="EMBL" id="JABXWR010000001">
    <property type="protein sequence ID" value="NVO66942.1"/>
    <property type="molecule type" value="Genomic_DNA"/>
</dbReference>
<dbReference type="Pfam" id="PF02086">
    <property type="entry name" value="MethyltransfD12"/>
    <property type="match status" value="1"/>
</dbReference>
<evidence type="ECO:0000256" key="1">
    <source>
        <dbReference type="ARBA" id="ARBA00006594"/>
    </source>
</evidence>
<dbReference type="EC" id="2.1.1.72" evidence="2"/>
<keyword evidence="5" id="KW-0949">S-adenosyl-L-methionine</keyword>
<evidence type="ECO:0000313" key="7">
    <source>
        <dbReference type="EMBL" id="NVO66942.1"/>
    </source>
</evidence>
<organism evidence="7 8">
    <name type="scientific">Methanofollis tationis</name>
    <dbReference type="NCBI Taxonomy" id="81417"/>
    <lineage>
        <taxon>Archaea</taxon>
        <taxon>Methanobacteriati</taxon>
        <taxon>Methanobacteriota</taxon>
        <taxon>Stenosarchaea group</taxon>
        <taxon>Methanomicrobia</taxon>
        <taxon>Methanomicrobiales</taxon>
        <taxon>Methanomicrobiaceae</taxon>
        <taxon>Methanofollis</taxon>
    </lineage>
</organism>
<dbReference type="AlphaFoldDB" id="A0A7K4HP43"/>
<gene>
    <name evidence="7" type="ORF">HWN36_06385</name>
</gene>
<comment type="similarity">
    <text evidence="1">Belongs to the N(4)/N(6)-methyltransferase family.</text>
</comment>
<dbReference type="SUPFAM" id="SSF53335">
    <property type="entry name" value="S-adenosyl-L-methionine-dependent methyltransferases"/>
    <property type="match status" value="1"/>
</dbReference>
<dbReference type="GO" id="GO:0032259">
    <property type="term" value="P:methylation"/>
    <property type="evidence" value="ECO:0007669"/>
    <property type="project" value="UniProtKB-KW"/>
</dbReference>
<dbReference type="RefSeq" id="WP_176788586.1">
    <property type="nucleotide sequence ID" value="NZ_JABXWR010000001.1"/>
</dbReference>
<keyword evidence="4" id="KW-0808">Transferase</keyword>
<dbReference type="GO" id="GO:0006298">
    <property type="term" value="P:mismatch repair"/>
    <property type="evidence" value="ECO:0007669"/>
    <property type="project" value="TreeGrafter"/>
</dbReference>
<dbReference type="InterPro" id="IPR012263">
    <property type="entry name" value="M_m6A_EcoRV"/>
</dbReference>
<dbReference type="GO" id="GO:1904047">
    <property type="term" value="F:S-adenosyl-L-methionine binding"/>
    <property type="evidence" value="ECO:0007669"/>
    <property type="project" value="TreeGrafter"/>
</dbReference>
<sequence length="307" mass="35090">MPKADARPFLKWAGGKTQLLDAFTERIPEGLADGEITTFVEPFVGGGAVFFHFNTLFPFEKCHIFDVNEELVLAYSVVKRDVDALIEDLSGITEAFLAKDDEGRRDYFYAVRTEFNRTKQDITFKRYGKAWISRAARLIFLNRTCYNGLFRVNSRGAFNAPFGRYKNPRIVYPEVLRACAAALENTEVHHGDFERSFRYINKKSFVYFDPPYRPLSATASFTGYARGGFDDAGQERLAAFFARCDRRGAKAMLSNSDPKNIDPEDDFFDRLYAKFTIERVPARRMINSDARGRGEITEIVVTNYPGR</sequence>
<comment type="caution">
    <text evidence="7">The sequence shown here is derived from an EMBL/GenBank/DDBJ whole genome shotgun (WGS) entry which is preliminary data.</text>
</comment>